<accession>A0A0M3AT22</accession>
<gene>
    <name evidence="3" type="ORF">YP76_09015</name>
</gene>
<dbReference type="PATRIC" id="fig|56193.3.peg.1867"/>
<dbReference type="Proteomes" id="UP000033874">
    <property type="component" value="Unassembled WGS sequence"/>
</dbReference>
<name>A0A0M3AT22_9SPHN</name>
<dbReference type="AlphaFoldDB" id="A0A0M3AT22"/>
<comment type="caution">
    <text evidence="3">The sequence shown here is derived from an EMBL/GenBank/DDBJ whole genome shotgun (WGS) entry which is preliminary data.</text>
</comment>
<reference evidence="3 4" key="1">
    <citation type="submission" date="2015-04" db="EMBL/GenBank/DDBJ databases">
        <title>Genome sequence of aromatic hydrocarbons-degrading Sphingobium chungbukense DJ77.</title>
        <authorList>
            <person name="Kim Y.-C."/>
            <person name="Chae J.-C."/>
        </authorList>
    </citation>
    <scope>NUCLEOTIDE SEQUENCE [LARGE SCALE GENOMIC DNA]</scope>
    <source>
        <strain evidence="3 4">DJ77</strain>
    </source>
</reference>
<evidence type="ECO:0000313" key="4">
    <source>
        <dbReference type="Proteomes" id="UP000033874"/>
    </source>
</evidence>
<organism evidence="3 4">
    <name type="scientific">Sphingobium chungbukense</name>
    <dbReference type="NCBI Taxonomy" id="56193"/>
    <lineage>
        <taxon>Bacteria</taxon>
        <taxon>Pseudomonadati</taxon>
        <taxon>Pseudomonadota</taxon>
        <taxon>Alphaproteobacteria</taxon>
        <taxon>Sphingomonadales</taxon>
        <taxon>Sphingomonadaceae</taxon>
        <taxon>Sphingobium</taxon>
    </lineage>
</organism>
<sequence>MPGIALPLFLLLQQGSAAAQAANPGLEVEQLAHPQPHASDLAVPNVAAPRNGNPAQLPQLPPTLEAPRESGKGEAALVKGDDKRDLAGEVARAAELLRQRGQQPTPETLAREIGPDALAAYLNQNPSALDIYSTPKTPGNSPAPDGGGATGQVIILPGPTGG</sequence>
<dbReference type="EMBL" id="LBIC01000003">
    <property type="protein sequence ID" value="KKW93005.1"/>
    <property type="molecule type" value="Genomic_DNA"/>
</dbReference>
<proteinExistence type="predicted"/>
<keyword evidence="2" id="KW-0732">Signal</keyword>
<evidence type="ECO:0000313" key="3">
    <source>
        <dbReference type="EMBL" id="KKW93005.1"/>
    </source>
</evidence>
<feature type="region of interest" description="Disordered" evidence="1">
    <location>
        <begin position="35"/>
        <end position="84"/>
    </location>
</feature>
<feature type="region of interest" description="Disordered" evidence="1">
    <location>
        <begin position="129"/>
        <end position="162"/>
    </location>
</feature>
<protein>
    <submittedName>
        <fullName evidence="3">Uncharacterized protein</fullName>
    </submittedName>
</protein>
<feature type="chain" id="PRO_5005650575" evidence="2">
    <location>
        <begin position="22"/>
        <end position="162"/>
    </location>
</feature>
<dbReference type="RefSeq" id="WP_046763214.1">
    <property type="nucleotide sequence ID" value="NZ_LBIC01000003.1"/>
</dbReference>
<evidence type="ECO:0000256" key="2">
    <source>
        <dbReference type="SAM" id="SignalP"/>
    </source>
</evidence>
<feature type="signal peptide" evidence="2">
    <location>
        <begin position="1"/>
        <end position="21"/>
    </location>
</feature>
<evidence type="ECO:0000256" key="1">
    <source>
        <dbReference type="SAM" id="MobiDB-lite"/>
    </source>
</evidence>
<dbReference type="STRING" id="56193.YP76_09015"/>
<keyword evidence="4" id="KW-1185">Reference proteome</keyword>